<sequence length="101" mass="11725">MLFLDDLQWADPASFELMKILSGSTDIKHMLLMAAYRENEVDALHPLRRMLEKSRESNIRICEIALRPLSEEHVGFMVSETLNSKKKEARSLVRVIHEKTD</sequence>
<name>A0A0F9CZ71_9ZZZZ</name>
<gene>
    <name evidence="1" type="ORF">LCGC14_2263550</name>
</gene>
<dbReference type="PANTHER" id="PTHR43642">
    <property type="entry name" value="HYBRID SIGNAL TRANSDUCTION HISTIDINE KINASE G"/>
    <property type="match status" value="1"/>
</dbReference>
<dbReference type="AlphaFoldDB" id="A0A0F9CZ71"/>
<reference evidence="1" key="1">
    <citation type="journal article" date="2015" name="Nature">
        <title>Complex archaea that bridge the gap between prokaryotes and eukaryotes.</title>
        <authorList>
            <person name="Spang A."/>
            <person name="Saw J.H."/>
            <person name="Jorgensen S.L."/>
            <person name="Zaremba-Niedzwiedzka K."/>
            <person name="Martijn J."/>
            <person name="Lind A.E."/>
            <person name="van Eijk R."/>
            <person name="Schleper C."/>
            <person name="Guy L."/>
            <person name="Ettema T.J."/>
        </authorList>
    </citation>
    <scope>NUCLEOTIDE SEQUENCE</scope>
</reference>
<accession>A0A0F9CZ71</accession>
<dbReference type="InterPro" id="IPR053159">
    <property type="entry name" value="Hybrid_Histidine_Kinase"/>
</dbReference>
<protein>
    <recommendedName>
        <fullName evidence="2">Orc1-like AAA ATPase domain-containing protein</fullName>
    </recommendedName>
</protein>
<organism evidence="1">
    <name type="scientific">marine sediment metagenome</name>
    <dbReference type="NCBI Taxonomy" id="412755"/>
    <lineage>
        <taxon>unclassified sequences</taxon>
        <taxon>metagenomes</taxon>
        <taxon>ecological metagenomes</taxon>
    </lineage>
</organism>
<evidence type="ECO:0000313" key="1">
    <source>
        <dbReference type="EMBL" id="KKL54624.1"/>
    </source>
</evidence>
<dbReference type="PANTHER" id="PTHR43642:SF1">
    <property type="entry name" value="HYBRID SIGNAL TRANSDUCTION HISTIDINE KINASE G"/>
    <property type="match status" value="1"/>
</dbReference>
<proteinExistence type="predicted"/>
<comment type="caution">
    <text evidence="1">The sequence shown here is derived from an EMBL/GenBank/DDBJ whole genome shotgun (WGS) entry which is preliminary data.</text>
</comment>
<evidence type="ECO:0008006" key="2">
    <source>
        <dbReference type="Google" id="ProtNLM"/>
    </source>
</evidence>
<dbReference type="EMBL" id="LAZR01031132">
    <property type="protein sequence ID" value="KKL54624.1"/>
    <property type="molecule type" value="Genomic_DNA"/>
</dbReference>